<reference evidence="1" key="2">
    <citation type="journal article" date="2015" name="Data Brief">
        <title>Shoot transcriptome of the giant reed, Arundo donax.</title>
        <authorList>
            <person name="Barrero R.A."/>
            <person name="Guerrero F.D."/>
            <person name="Moolhuijzen P."/>
            <person name="Goolsby J.A."/>
            <person name="Tidwell J."/>
            <person name="Bellgard S.E."/>
            <person name="Bellgard M.I."/>
        </authorList>
    </citation>
    <scope>NUCLEOTIDE SEQUENCE</scope>
    <source>
        <tissue evidence="1">Shoot tissue taken approximately 20 cm above the soil surface</tissue>
    </source>
</reference>
<sequence>MLPHAQARIDAILWHHGDAGNRLTTSRGVLALYP</sequence>
<dbReference type="AlphaFoldDB" id="A0A0A9FZZ4"/>
<protein>
    <submittedName>
        <fullName evidence="1">Uncharacterized protein</fullName>
    </submittedName>
</protein>
<name>A0A0A9FZZ4_ARUDO</name>
<proteinExistence type="predicted"/>
<reference evidence="1" key="1">
    <citation type="submission" date="2014-09" db="EMBL/GenBank/DDBJ databases">
        <authorList>
            <person name="Magalhaes I.L.F."/>
            <person name="Oliveira U."/>
            <person name="Santos F.R."/>
            <person name="Vidigal T.H.D.A."/>
            <person name="Brescovit A.D."/>
            <person name="Santos A.J."/>
        </authorList>
    </citation>
    <scope>NUCLEOTIDE SEQUENCE</scope>
    <source>
        <tissue evidence="1">Shoot tissue taken approximately 20 cm above the soil surface</tissue>
    </source>
</reference>
<accession>A0A0A9FZZ4</accession>
<dbReference type="EMBL" id="GBRH01182030">
    <property type="protein sequence ID" value="JAE15866.1"/>
    <property type="molecule type" value="Transcribed_RNA"/>
</dbReference>
<evidence type="ECO:0000313" key="1">
    <source>
        <dbReference type="EMBL" id="JAE15866.1"/>
    </source>
</evidence>
<organism evidence="1">
    <name type="scientific">Arundo donax</name>
    <name type="common">Giant reed</name>
    <name type="synonym">Donax arundinaceus</name>
    <dbReference type="NCBI Taxonomy" id="35708"/>
    <lineage>
        <taxon>Eukaryota</taxon>
        <taxon>Viridiplantae</taxon>
        <taxon>Streptophyta</taxon>
        <taxon>Embryophyta</taxon>
        <taxon>Tracheophyta</taxon>
        <taxon>Spermatophyta</taxon>
        <taxon>Magnoliopsida</taxon>
        <taxon>Liliopsida</taxon>
        <taxon>Poales</taxon>
        <taxon>Poaceae</taxon>
        <taxon>PACMAD clade</taxon>
        <taxon>Arundinoideae</taxon>
        <taxon>Arundineae</taxon>
        <taxon>Arundo</taxon>
    </lineage>
</organism>